<keyword evidence="4" id="KW-0862">Zinc</keyword>
<evidence type="ECO:0000313" key="7">
    <source>
        <dbReference type="Proteomes" id="UP001596524"/>
    </source>
</evidence>
<dbReference type="EC" id="3.5.4.3" evidence="6"/>
<keyword evidence="3 6" id="KW-0378">Hydrolase</keyword>
<dbReference type="Pfam" id="PF01979">
    <property type="entry name" value="Amidohydro_1"/>
    <property type="match status" value="1"/>
</dbReference>
<name>A0ABW2N841_9ACTN</name>
<feature type="domain" description="Amidohydrolase-related" evidence="5">
    <location>
        <begin position="70"/>
        <end position="435"/>
    </location>
</feature>
<organism evidence="6 7">
    <name type="scientific">Nocardioides astragali</name>
    <dbReference type="NCBI Taxonomy" id="1776736"/>
    <lineage>
        <taxon>Bacteria</taxon>
        <taxon>Bacillati</taxon>
        <taxon>Actinomycetota</taxon>
        <taxon>Actinomycetes</taxon>
        <taxon>Propionibacteriales</taxon>
        <taxon>Nocardioidaceae</taxon>
        <taxon>Nocardioides</taxon>
    </lineage>
</organism>
<dbReference type="InterPro" id="IPR032466">
    <property type="entry name" value="Metal_Hydrolase"/>
</dbReference>
<evidence type="ECO:0000256" key="1">
    <source>
        <dbReference type="ARBA" id="ARBA00001947"/>
    </source>
</evidence>
<reference evidence="7" key="1">
    <citation type="journal article" date="2019" name="Int. J. Syst. Evol. Microbiol.">
        <title>The Global Catalogue of Microorganisms (GCM) 10K type strain sequencing project: providing services to taxonomists for standard genome sequencing and annotation.</title>
        <authorList>
            <consortium name="The Broad Institute Genomics Platform"/>
            <consortium name="The Broad Institute Genome Sequencing Center for Infectious Disease"/>
            <person name="Wu L."/>
            <person name="Ma J."/>
        </authorList>
    </citation>
    <scope>NUCLEOTIDE SEQUENCE [LARGE SCALE GENOMIC DNA]</scope>
    <source>
        <strain evidence="7">FCH27</strain>
    </source>
</reference>
<dbReference type="NCBIfam" id="NF006679">
    <property type="entry name" value="PRK09228.1"/>
    <property type="match status" value="1"/>
</dbReference>
<evidence type="ECO:0000256" key="2">
    <source>
        <dbReference type="ARBA" id="ARBA00022723"/>
    </source>
</evidence>
<comment type="caution">
    <text evidence="6">The sequence shown here is derived from an EMBL/GenBank/DDBJ whole genome shotgun (WGS) entry which is preliminary data.</text>
</comment>
<evidence type="ECO:0000259" key="5">
    <source>
        <dbReference type="Pfam" id="PF01979"/>
    </source>
</evidence>
<accession>A0ABW2N841</accession>
<keyword evidence="2" id="KW-0479">Metal-binding</keyword>
<dbReference type="InterPro" id="IPR011059">
    <property type="entry name" value="Metal-dep_hydrolase_composite"/>
</dbReference>
<evidence type="ECO:0000256" key="4">
    <source>
        <dbReference type="ARBA" id="ARBA00022833"/>
    </source>
</evidence>
<dbReference type="InterPro" id="IPR051607">
    <property type="entry name" value="Metallo-dep_hydrolases"/>
</dbReference>
<dbReference type="GO" id="GO:0008892">
    <property type="term" value="F:guanine deaminase activity"/>
    <property type="evidence" value="ECO:0007669"/>
    <property type="project" value="UniProtKB-EC"/>
</dbReference>
<dbReference type="PANTHER" id="PTHR11271">
    <property type="entry name" value="GUANINE DEAMINASE"/>
    <property type="match status" value="1"/>
</dbReference>
<proteinExistence type="predicted"/>
<evidence type="ECO:0000256" key="3">
    <source>
        <dbReference type="ARBA" id="ARBA00022801"/>
    </source>
</evidence>
<evidence type="ECO:0000313" key="6">
    <source>
        <dbReference type="EMBL" id="MFC7361984.1"/>
    </source>
</evidence>
<dbReference type="SUPFAM" id="SSF51338">
    <property type="entry name" value="Composite domain of metallo-dependent hydrolases"/>
    <property type="match status" value="1"/>
</dbReference>
<dbReference type="RefSeq" id="WP_255892419.1">
    <property type="nucleotide sequence ID" value="NZ_JAFMZM010000006.1"/>
</dbReference>
<dbReference type="Gene3D" id="2.30.40.10">
    <property type="entry name" value="Urease, subunit C, domain 1"/>
    <property type="match status" value="1"/>
</dbReference>
<dbReference type="InterPro" id="IPR006680">
    <property type="entry name" value="Amidohydro-rel"/>
</dbReference>
<gene>
    <name evidence="6" type="ORF">ACFQO6_17050</name>
</gene>
<dbReference type="SUPFAM" id="SSF51556">
    <property type="entry name" value="Metallo-dependent hydrolases"/>
    <property type="match status" value="1"/>
</dbReference>
<protein>
    <submittedName>
        <fullName evidence="6">Guanine deaminase</fullName>
        <ecNumber evidence="6">3.5.4.3</ecNumber>
    </submittedName>
</protein>
<sequence length="458" mass="47468">MTSAEVVYRARAYDTPGDPFADDAVAPGFRYDDDLGLAVSGDGVIVARGPFATVAAAHPDAVVLDLRAGILLPGLVDTHVHFPQVRVIGALGMPLLEWLERCALPEEQHLADPAYAATIAGEFVAGLIAAGTTTSLVFGSHFAPAVDALFAEAERYGLRVTSGLVVSDRVLPAPLLTTPERAHAEALDLATRWHGRGRLRYAVTPRFSLSASDPMLAACAAVMADIGDACFTSHVNENPAEVATVSGQFPDRAHYVDTYDHHGLLGPLSVLAHDVHPTDAELSVLAATGTAVAYCPTSNSALGSGMFPLRRHVTAGVRVALGSDVGAGTGFSIFKEGLQAYFLQHLLGGEGMRLTAAHLLHLSTAAGAAALGLADTVGDLSEGKQFDAILVRPPAGTSLDIGLRHADSPEGALGKVFALAGDADVAEVWVGGEQVASGGFVRPVSRRPSSEATSCLGH</sequence>
<dbReference type="Gene3D" id="3.20.20.140">
    <property type="entry name" value="Metal-dependent hydrolases"/>
    <property type="match status" value="1"/>
</dbReference>
<dbReference type="Proteomes" id="UP001596524">
    <property type="component" value="Unassembled WGS sequence"/>
</dbReference>
<keyword evidence="7" id="KW-1185">Reference proteome</keyword>
<comment type="cofactor">
    <cofactor evidence="1">
        <name>Zn(2+)</name>
        <dbReference type="ChEBI" id="CHEBI:29105"/>
    </cofactor>
</comment>
<dbReference type="PANTHER" id="PTHR11271:SF6">
    <property type="entry name" value="GUANINE DEAMINASE"/>
    <property type="match status" value="1"/>
</dbReference>
<dbReference type="EMBL" id="JBHTCH010000020">
    <property type="protein sequence ID" value="MFC7361984.1"/>
    <property type="molecule type" value="Genomic_DNA"/>
</dbReference>